<dbReference type="EMBL" id="AYZM01000061">
    <property type="protein sequence ID" value="KRN25710.1"/>
    <property type="molecule type" value="Genomic_DNA"/>
</dbReference>
<organism evidence="4 5">
    <name type="scientific">Secundilactobacillus similis DSM 23365 = JCM 2765</name>
    <dbReference type="NCBI Taxonomy" id="1423804"/>
    <lineage>
        <taxon>Bacteria</taxon>
        <taxon>Bacillati</taxon>
        <taxon>Bacillota</taxon>
        <taxon>Bacilli</taxon>
        <taxon>Lactobacillales</taxon>
        <taxon>Lactobacillaceae</taxon>
        <taxon>Secundilactobacillus</taxon>
    </lineage>
</organism>
<accession>A0A0R2FC54</accession>
<comment type="caution">
    <text evidence="4">The sequence shown here is derived from an EMBL/GenBank/DDBJ whole genome shotgun (WGS) entry which is preliminary data.</text>
</comment>
<evidence type="ECO:0000313" key="4">
    <source>
        <dbReference type="EMBL" id="KRN25710.1"/>
    </source>
</evidence>
<reference evidence="4 5" key="1">
    <citation type="journal article" date="2015" name="Genome Announc.">
        <title>Expanding the biotechnology potential of lactobacilli through comparative genomics of 213 strains and associated genera.</title>
        <authorList>
            <person name="Sun Z."/>
            <person name="Harris H.M."/>
            <person name="McCann A."/>
            <person name="Guo C."/>
            <person name="Argimon S."/>
            <person name="Zhang W."/>
            <person name="Yang X."/>
            <person name="Jeffery I.B."/>
            <person name="Cooney J.C."/>
            <person name="Kagawa T.F."/>
            <person name="Liu W."/>
            <person name="Song Y."/>
            <person name="Salvetti E."/>
            <person name="Wrobel A."/>
            <person name="Rasinkangas P."/>
            <person name="Parkhill J."/>
            <person name="Rea M.C."/>
            <person name="O'Sullivan O."/>
            <person name="Ritari J."/>
            <person name="Douillard F.P."/>
            <person name="Paul Ross R."/>
            <person name="Yang R."/>
            <person name="Briner A.E."/>
            <person name="Felis G.E."/>
            <person name="de Vos W.M."/>
            <person name="Barrangou R."/>
            <person name="Klaenhammer T.R."/>
            <person name="Caufield P.W."/>
            <person name="Cui Y."/>
            <person name="Zhang H."/>
            <person name="O'Toole P.W."/>
        </authorList>
    </citation>
    <scope>NUCLEOTIDE SEQUENCE [LARGE SCALE GENOMIC DNA]</scope>
    <source>
        <strain evidence="4 5">DSM 23365</strain>
    </source>
</reference>
<dbReference type="PANTHER" id="PTHR12526:SF629">
    <property type="entry name" value="TEICHURONIC ACID BIOSYNTHESIS GLYCOSYLTRANSFERASE TUAH-RELATED"/>
    <property type="match status" value="1"/>
</dbReference>
<dbReference type="GO" id="GO:0016757">
    <property type="term" value="F:glycosyltransferase activity"/>
    <property type="evidence" value="ECO:0007669"/>
    <property type="project" value="UniProtKB-KW"/>
</dbReference>
<dbReference type="SUPFAM" id="SSF53756">
    <property type="entry name" value="UDP-Glycosyltransferase/glycogen phosphorylase"/>
    <property type="match status" value="1"/>
</dbReference>
<dbReference type="Proteomes" id="UP000051442">
    <property type="component" value="Unassembled WGS sequence"/>
</dbReference>
<evidence type="ECO:0000259" key="3">
    <source>
        <dbReference type="Pfam" id="PF00534"/>
    </source>
</evidence>
<keyword evidence="1" id="KW-0328">Glycosyltransferase</keyword>
<dbReference type="STRING" id="1423804.FD14_GL000114"/>
<evidence type="ECO:0000313" key="5">
    <source>
        <dbReference type="Proteomes" id="UP000051442"/>
    </source>
</evidence>
<evidence type="ECO:0000256" key="2">
    <source>
        <dbReference type="ARBA" id="ARBA00022679"/>
    </source>
</evidence>
<dbReference type="InterPro" id="IPR001296">
    <property type="entry name" value="Glyco_trans_1"/>
</dbReference>
<dbReference type="AlphaFoldDB" id="A0A0R2FC54"/>
<proteinExistence type="predicted"/>
<dbReference type="Pfam" id="PF00534">
    <property type="entry name" value="Glycos_transf_1"/>
    <property type="match status" value="1"/>
</dbReference>
<dbReference type="Gene3D" id="3.40.50.2000">
    <property type="entry name" value="Glycogen Phosphorylase B"/>
    <property type="match status" value="2"/>
</dbReference>
<name>A0A0R2FC54_9LACO</name>
<sequence>MGIGNSGVEHAQFYRANRFDQAQLPYRFVFTELIPELHEAMAKWQLTTQQVINMWEYFVFGDDYLTTGKTPTGTTRKLTVIDSTNTHRKRELVTSSGMRIVDHLVKYPAADRKMLLVGTARVELLDDTTGERRVMYDVYQDEHQNHRIRNIHLFNEQGAHRFFRNEVLLQRYFLNVLDQAFGGHSNFIIDRDENTEAALFNHQPTGSHLIEMIHADHLSDRNDPKHPLWNNYYEYLLTHLNRVDRVVVATELQRQDLLVDFPDDTEKFVTIPVGGIRDEVAEHATATLGKPLKLVSMSRLAAEKHLDLAIKAVAQVHDAGTPVELDIYGQGGELNKLTQVIKDCHASEYIRMMGHTNESAKIYPRYDAFISASYSEGFGLTYIEALNAMLPVITFAARFGALELIQDGKNGFLQPFKRDDNDGNVAQLVTGINRLLAADYSALHAETRASIQNYRDHVIADQWKELMHAL</sequence>
<evidence type="ECO:0000256" key="1">
    <source>
        <dbReference type="ARBA" id="ARBA00022676"/>
    </source>
</evidence>
<keyword evidence="5" id="KW-1185">Reference proteome</keyword>
<dbReference type="PATRIC" id="fig|1423804.4.peg.127"/>
<dbReference type="PANTHER" id="PTHR12526">
    <property type="entry name" value="GLYCOSYLTRANSFERASE"/>
    <property type="match status" value="1"/>
</dbReference>
<gene>
    <name evidence="4" type="ORF">FD14_GL000114</name>
</gene>
<keyword evidence="2 4" id="KW-0808">Transferase</keyword>
<feature type="domain" description="Glycosyl transferase family 1" evidence="3">
    <location>
        <begin position="289"/>
        <end position="437"/>
    </location>
</feature>
<protein>
    <submittedName>
        <fullName evidence="4">Glycosyltransferase</fullName>
    </submittedName>
</protein>